<gene>
    <name evidence="9" type="primary">ispE</name>
    <name evidence="12" type="ORF">IDJ77_20995</name>
</gene>
<reference evidence="12 13" key="1">
    <citation type="submission" date="2020-09" db="EMBL/GenBank/DDBJ databases">
        <title>Novel species of Mucilaginibacter isolated from a glacier on the Tibetan Plateau.</title>
        <authorList>
            <person name="Liu Q."/>
            <person name="Xin Y.-H."/>
        </authorList>
    </citation>
    <scope>NUCLEOTIDE SEQUENCE [LARGE SCALE GENOMIC DNA]</scope>
    <source>
        <strain evidence="12 13">ZT4R22</strain>
    </source>
</reference>
<keyword evidence="9" id="KW-0414">Isoprene biosynthesis</keyword>
<dbReference type="PANTHER" id="PTHR43527">
    <property type="entry name" value="4-DIPHOSPHOCYTIDYL-2-C-METHYL-D-ERYTHRITOL KINASE, CHLOROPLASTIC"/>
    <property type="match status" value="1"/>
</dbReference>
<evidence type="ECO:0000259" key="11">
    <source>
        <dbReference type="Pfam" id="PF08544"/>
    </source>
</evidence>
<evidence type="ECO:0000313" key="12">
    <source>
        <dbReference type="EMBL" id="MBD1366303.1"/>
    </source>
</evidence>
<name>A0ABR7WVS7_9SPHI</name>
<evidence type="ECO:0000256" key="1">
    <source>
        <dbReference type="ARBA" id="ARBA00009684"/>
    </source>
</evidence>
<dbReference type="EMBL" id="JACWMY010000012">
    <property type="protein sequence ID" value="MBD1366303.1"/>
    <property type="molecule type" value="Genomic_DNA"/>
</dbReference>
<evidence type="ECO:0000313" key="13">
    <source>
        <dbReference type="Proteomes" id="UP000606600"/>
    </source>
</evidence>
<dbReference type="InterPro" id="IPR006204">
    <property type="entry name" value="GHMP_kinase_N_dom"/>
</dbReference>
<proteinExistence type="inferred from homology"/>
<comment type="catalytic activity">
    <reaction evidence="9">
        <text>4-CDP-2-C-methyl-D-erythritol + ATP = 4-CDP-2-C-methyl-D-erythritol 2-phosphate + ADP + H(+)</text>
        <dbReference type="Rhea" id="RHEA:18437"/>
        <dbReference type="ChEBI" id="CHEBI:15378"/>
        <dbReference type="ChEBI" id="CHEBI:30616"/>
        <dbReference type="ChEBI" id="CHEBI:57823"/>
        <dbReference type="ChEBI" id="CHEBI:57919"/>
        <dbReference type="ChEBI" id="CHEBI:456216"/>
        <dbReference type="EC" id="2.7.1.148"/>
    </reaction>
</comment>
<dbReference type="Pfam" id="PF08544">
    <property type="entry name" value="GHMP_kinases_C"/>
    <property type="match status" value="1"/>
</dbReference>
<dbReference type="SUPFAM" id="SSF54211">
    <property type="entry name" value="Ribosomal protein S5 domain 2-like"/>
    <property type="match status" value="1"/>
</dbReference>
<evidence type="ECO:0000259" key="10">
    <source>
        <dbReference type="Pfam" id="PF00288"/>
    </source>
</evidence>
<dbReference type="Gene3D" id="3.30.230.10">
    <property type="match status" value="1"/>
</dbReference>
<dbReference type="Proteomes" id="UP000606600">
    <property type="component" value="Unassembled WGS sequence"/>
</dbReference>
<comment type="function">
    <text evidence="9">Catalyzes the phosphorylation of the position 2 hydroxy group of 4-diphosphocytidyl-2C-methyl-D-erythritol.</text>
</comment>
<evidence type="ECO:0000256" key="7">
    <source>
        <dbReference type="ARBA" id="ARBA00022840"/>
    </source>
</evidence>
<dbReference type="Pfam" id="PF00288">
    <property type="entry name" value="GHMP_kinases_N"/>
    <property type="match status" value="1"/>
</dbReference>
<feature type="active site" evidence="9">
    <location>
        <position position="133"/>
    </location>
</feature>
<accession>A0ABR7WVS7</accession>
<evidence type="ECO:0000256" key="2">
    <source>
        <dbReference type="ARBA" id="ARBA00012052"/>
    </source>
</evidence>
<dbReference type="InterPro" id="IPR014721">
    <property type="entry name" value="Ribsml_uS5_D2-typ_fold_subgr"/>
</dbReference>
<feature type="binding site" evidence="9">
    <location>
        <begin position="91"/>
        <end position="101"/>
    </location>
    <ligand>
        <name>ATP</name>
        <dbReference type="ChEBI" id="CHEBI:30616"/>
    </ligand>
</feature>
<feature type="domain" description="GHMP kinase C-terminal" evidence="11">
    <location>
        <begin position="202"/>
        <end position="250"/>
    </location>
</feature>
<keyword evidence="6 9" id="KW-0418">Kinase</keyword>
<evidence type="ECO:0000256" key="6">
    <source>
        <dbReference type="ARBA" id="ARBA00022777"/>
    </source>
</evidence>
<keyword evidence="7 9" id="KW-0067">ATP-binding</keyword>
<keyword evidence="13" id="KW-1185">Reference proteome</keyword>
<feature type="active site" evidence="9">
    <location>
        <position position="8"/>
    </location>
</feature>
<dbReference type="Gene3D" id="3.30.70.890">
    <property type="entry name" value="GHMP kinase, C-terminal domain"/>
    <property type="match status" value="1"/>
</dbReference>
<evidence type="ECO:0000256" key="8">
    <source>
        <dbReference type="ARBA" id="ARBA00032554"/>
    </source>
</evidence>
<dbReference type="EC" id="2.7.1.148" evidence="2 9"/>
<evidence type="ECO:0000256" key="5">
    <source>
        <dbReference type="ARBA" id="ARBA00022741"/>
    </source>
</evidence>
<evidence type="ECO:0000256" key="9">
    <source>
        <dbReference type="HAMAP-Rule" id="MF_00061"/>
    </source>
</evidence>
<dbReference type="InterPro" id="IPR020568">
    <property type="entry name" value="Ribosomal_Su5_D2-typ_SF"/>
</dbReference>
<dbReference type="HAMAP" id="MF_00061">
    <property type="entry name" value="IspE"/>
    <property type="match status" value="1"/>
</dbReference>
<keyword evidence="4 9" id="KW-0808">Transferase</keyword>
<dbReference type="RefSeq" id="WP_191190952.1">
    <property type="nucleotide sequence ID" value="NZ_JACWMY010000012.1"/>
</dbReference>
<dbReference type="PANTHER" id="PTHR43527:SF2">
    <property type="entry name" value="4-DIPHOSPHOCYTIDYL-2-C-METHYL-D-ERYTHRITOL KINASE, CHLOROPLASTIC"/>
    <property type="match status" value="1"/>
</dbReference>
<dbReference type="InterPro" id="IPR013750">
    <property type="entry name" value="GHMP_kinase_C_dom"/>
</dbReference>
<keyword evidence="5 9" id="KW-0547">Nucleotide-binding</keyword>
<comment type="similarity">
    <text evidence="1 9">Belongs to the GHMP kinase family. IspE subfamily.</text>
</comment>
<protein>
    <recommendedName>
        <fullName evidence="3 9">4-diphosphocytidyl-2-C-methyl-D-erythritol kinase</fullName>
        <shortName evidence="9">CMK</shortName>
        <ecNumber evidence="2 9">2.7.1.148</ecNumber>
    </recommendedName>
    <alternativeName>
        <fullName evidence="8 9">4-(cytidine-5'-diphospho)-2-C-methyl-D-erythritol kinase</fullName>
    </alternativeName>
</protein>
<feature type="domain" description="GHMP kinase N-terminal" evidence="10">
    <location>
        <begin position="63"/>
        <end position="140"/>
    </location>
</feature>
<comment type="caution">
    <text evidence="12">The sequence shown here is derived from an EMBL/GenBank/DDBJ whole genome shotgun (WGS) entry which is preliminary data.</text>
</comment>
<dbReference type="InterPro" id="IPR004424">
    <property type="entry name" value="IspE"/>
</dbReference>
<organism evidence="12 13">
    <name type="scientific">Mucilaginibacter pankratovii</name>
    <dbReference type="NCBI Taxonomy" id="2772110"/>
    <lineage>
        <taxon>Bacteria</taxon>
        <taxon>Pseudomonadati</taxon>
        <taxon>Bacteroidota</taxon>
        <taxon>Sphingobacteriia</taxon>
        <taxon>Sphingobacteriales</taxon>
        <taxon>Sphingobacteriaceae</taxon>
        <taxon>Mucilaginibacter</taxon>
    </lineage>
</organism>
<evidence type="ECO:0000256" key="3">
    <source>
        <dbReference type="ARBA" id="ARBA00017473"/>
    </source>
</evidence>
<dbReference type="PIRSF" id="PIRSF010376">
    <property type="entry name" value="IspE"/>
    <property type="match status" value="1"/>
</dbReference>
<dbReference type="SUPFAM" id="SSF55060">
    <property type="entry name" value="GHMP Kinase, C-terminal domain"/>
    <property type="match status" value="1"/>
</dbReference>
<dbReference type="NCBIfam" id="TIGR00154">
    <property type="entry name" value="ispE"/>
    <property type="match status" value="1"/>
</dbReference>
<comment type="pathway">
    <text evidence="9">Isoprenoid biosynthesis; isopentenyl diphosphate biosynthesis via DXP pathway; isopentenyl diphosphate from 1-deoxy-D-xylulose 5-phosphate: step 3/6.</text>
</comment>
<dbReference type="GO" id="GO:0050515">
    <property type="term" value="F:4-(cytidine 5'-diphospho)-2-C-methyl-D-erythritol kinase activity"/>
    <property type="evidence" value="ECO:0007669"/>
    <property type="project" value="UniProtKB-EC"/>
</dbReference>
<dbReference type="InterPro" id="IPR036554">
    <property type="entry name" value="GHMP_kinase_C_sf"/>
</dbReference>
<sequence length="268" mass="29721">MIVFPNAKINIGLNITERRPDGYHNLETVFYPIKINDVLEVVEADKLSFDYSGLDIPGDLNDNLCIKGYHLLKKDFPKLPPVKIHLHKNIPIGAGLGGGSSDAAFFIKLMNEKFGLGLSVDAMMDYARVLGADCAFFIEGKPVFAFDKGDEFESIKLDLTGYNIVLVMPDAHVSTSEAYRGVKPAPVKESLYELIKTPIANWKRHIKNDFEGHIFRDNPVIRGVKAELYEHGALYASMSGSGASVFGIFEGLPDLCAMEENNQVFYNV</sequence>
<evidence type="ECO:0000256" key="4">
    <source>
        <dbReference type="ARBA" id="ARBA00022679"/>
    </source>
</evidence>